<reference evidence="2 3" key="1">
    <citation type="submission" date="2020-08" db="EMBL/GenBank/DDBJ databases">
        <title>Sequencing the genomes of 1000 actinobacteria strains.</title>
        <authorList>
            <person name="Klenk H.-P."/>
        </authorList>
    </citation>
    <scope>NUCLEOTIDE SEQUENCE [LARGE SCALE GENOMIC DNA]</scope>
    <source>
        <strain evidence="2 3">DSM 43768</strain>
    </source>
</reference>
<keyword evidence="3" id="KW-1185">Reference proteome</keyword>
<dbReference type="RefSeq" id="WP_185112768.1">
    <property type="nucleotide sequence ID" value="NZ_BAAAXY010000091.1"/>
</dbReference>
<evidence type="ECO:0000256" key="1">
    <source>
        <dbReference type="SAM" id="SignalP"/>
    </source>
</evidence>
<name>A0A7X0NSM4_9ACTN</name>
<dbReference type="EMBL" id="JACHMI010000001">
    <property type="protein sequence ID" value="MBB6548691.1"/>
    <property type="molecule type" value="Genomic_DNA"/>
</dbReference>
<evidence type="ECO:0000313" key="3">
    <source>
        <dbReference type="Proteomes" id="UP000565579"/>
    </source>
</evidence>
<accession>A0A7X0NSM4</accession>
<feature type="chain" id="PRO_5038688411" description="Secreted protein" evidence="1">
    <location>
        <begin position="23"/>
        <end position="69"/>
    </location>
</feature>
<evidence type="ECO:0000313" key="2">
    <source>
        <dbReference type="EMBL" id="MBB6548691.1"/>
    </source>
</evidence>
<proteinExistence type="predicted"/>
<feature type="signal peptide" evidence="1">
    <location>
        <begin position="1"/>
        <end position="22"/>
    </location>
</feature>
<protein>
    <recommendedName>
        <fullName evidence="4">Secreted protein</fullName>
    </recommendedName>
</protein>
<dbReference type="Proteomes" id="UP000565579">
    <property type="component" value="Unassembled WGS sequence"/>
</dbReference>
<organism evidence="2 3">
    <name type="scientific">Nonomuraea rubra</name>
    <dbReference type="NCBI Taxonomy" id="46180"/>
    <lineage>
        <taxon>Bacteria</taxon>
        <taxon>Bacillati</taxon>
        <taxon>Actinomycetota</taxon>
        <taxon>Actinomycetes</taxon>
        <taxon>Streptosporangiales</taxon>
        <taxon>Streptosporangiaceae</taxon>
        <taxon>Nonomuraea</taxon>
    </lineage>
</organism>
<comment type="caution">
    <text evidence="2">The sequence shown here is derived from an EMBL/GenBank/DDBJ whole genome shotgun (WGS) entry which is preliminary data.</text>
</comment>
<keyword evidence="1" id="KW-0732">Signal</keyword>
<dbReference type="AlphaFoldDB" id="A0A7X0NSM4"/>
<evidence type="ECO:0008006" key="4">
    <source>
        <dbReference type="Google" id="ProtNLM"/>
    </source>
</evidence>
<gene>
    <name evidence="2" type="ORF">HD593_003486</name>
</gene>
<sequence>MLFTPRRVAGAAVIACGLTVLAAPASYAVVDPMMVTECLTGSVGEVTHLVDPTAPGVPAEVPGVNCLAP</sequence>